<dbReference type="SUPFAM" id="SSF82649">
    <property type="entry name" value="SufE/NifU"/>
    <property type="match status" value="1"/>
</dbReference>
<dbReference type="EMBL" id="CP030140">
    <property type="protein sequence ID" value="AWX69686.1"/>
    <property type="molecule type" value="Genomic_DNA"/>
</dbReference>
<name>A0A2Z4NDV8_9BACT</name>
<dbReference type="KEGG" id="mane:DP065_02945"/>
<dbReference type="GO" id="GO:0051536">
    <property type="term" value="F:iron-sulfur cluster binding"/>
    <property type="evidence" value="ECO:0007669"/>
    <property type="project" value="InterPro"/>
</dbReference>
<evidence type="ECO:0000313" key="3">
    <source>
        <dbReference type="Proteomes" id="UP000250218"/>
    </source>
</evidence>
<organism evidence="2 3">
    <name type="scientific">[Mycoplasma] anseris</name>
    <dbReference type="NCBI Taxonomy" id="92400"/>
    <lineage>
        <taxon>Bacteria</taxon>
        <taxon>Bacillati</taxon>
        <taxon>Mycoplasmatota</taxon>
        <taxon>Mycoplasmoidales</taxon>
        <taxon>Metamycoplasmataceae</taxon>
        <taxon>Metamycoplasma</taxon>
    </lineage>
</organism>
<keyword evidence="3" id="KW-1185">Reference proteome</keyword>
<protein>
    <submittedName>
        <fullName evidence="2">Iron-sulfur cluster assembly scaffold protein</fullName>
    </submittedName>
</protein>
<dbReference type="Pfam" id="PF01592">
    <property type="entry name" value="NifU_N"/>
    <property type="match status" value="1"/>
</dbReference>
<proteinExistence type="predicted"/>
<dbReference type="InterPro" id="IPR002871">
    <property type="entry name" value="NIF_FeS_clus_asmbl_NifU_N"/>
</dbReference>
<dbReference type="Gene3D" id="3.90.1010.10">
    <property type="match status" value="1"/>
</dbReference>
<gene>
    <name evidence="2" type="ORF">DP065_02945</name>
</gene>
<accession>A0A2Z4NDV8</accession>
<evidence type="ECO:0000259" key="1">
    <source>
        <dbReference type="Pfam" id="PF01592"/>
    </source>
</evidence>
<dbReference type="Proteomes" id="UP000250218">
    <property type="component" value="Chromosome"/>
</dbReference>
<dbReference type="AlphaFoldDB" id="A0A2Z4NDV8"/>
<dbReference type="GO" id="GO:0016226">
    <property type="term" value="P:iron-sulfur cluster assembly"/>
    <property type="evidence" value="ECO:0007669"/>
    <property type="project" value="InterPro"/>
</dbReference>
<evidence type="ECO:0000313" key="2">
    <source>
        <dbReference type="EMBL" id="AWX69686.1"/>
    </source>
</evidence>
<sequence length="144" mass="16847">MSSYNNQERQQIIMDAYTKPQYKKDQIIQNKNTLSEHSTVCVDDIQMNLVFENNVLKNVEYKAKGCAIFLASVELFIKQALYKTKVEINSILDDYFEMINTNQIDEQKASNLDKLIVFKNVKVHLNRLECASIIYRIFKKAINE</sequence>
<reference evidence="3" key="1">
    <citation type="submission" date="2018-06" db="EMBL/GenBank/DDBJ databases">
        <title>Complete genome sequences of Mycoplasma anatis, M. anseris and M. cloacale type strains.</title>
        <authorList>
            <person name="Grozner D."/>
            <person name="Forro B."/>
            <person name="Sulyok K.M."/>
            <person name="Marton S."/>
            <person name="Kreizinger Z."/>
            <person name="Banyai K."/>
            <person name="Gyuranecz M."/>
        </authorList>
    </citation>
    <scope>NUCLEOTIDE SEQUENCE [LARGE SCALE GENOMIC DNA]</scope>
    <source>
        <strain evidence="3">ATCC 49234</strain>
    </source>
</reference>
<feature type="domain" description="NIF system FeS cluster assembly NifU N-terminal" evidence="1">
    <location>
        <begin position="10"/>
        <end position="84"/>
    </location>
</feature>
<dbReference type="GO" id="GO:0005506">
    <property type="term" value="F:iron ion binding"/>
    <property type="evidence" value="ECO:0007669"/>
    <property type="project" value="InterPro"/>
</dbReference>